<dbReference type="EMBL" id="MW273354">
    <property type="protein sequence ID" value="QPO16485.1"/>
    <property type="molecule type" value="Genomic_DNA"/>
</dbReference>
<reference evidence="4" key="5">
    <citation type="journal article" date="2021" name="Aquac Rep">
        <title>Outbreak investigation attributes Infectious spleen and kidney necrosis virus as a necessary cause of a mortality epidemic in farmed grouper (Epinephelus spp.) in Bali, Indonesia.</title>
        <authorList>
            <person name="Fusianto C."/>
            <person name="Hick P.M."/>
            <person name="Murwantoko"/>
            <person name="Herlambang A."/>
            <person name="Whittington R.J."/>
            <person name="Becker J.A."/>
        </authorList>
    </citation>
    <scope>NUCLEOTIDE SEQUENCE</scope>
    <source>
        <strain evidence="5">Bali/ Hybrid-grouper/2016/SVC-18-072</strain>
        <strain evidence="4">Bali/Hybrid-grouper/2016/SVC-18-009</strain>
    </source>
</reference>
<accession>A0A140G0T9</accession>
<evidence type="ECO:0000313" key="6">
    <source>
        <dbReference type="Proteomes" id="UP000152407"/>
    </source>
</evidence>
<reference evidence="5" key="6">
    <citation type="submission" date="2021-02" db="EMBL/GenBank/DDBJ databases">
        <authorList>
            <person name="Fusianto C.K."/>
            <person name="Hick P.M."/>
            <person name="Murwantoko M."/>
            <person name="Herlambang A."/>
            <person name="Whittington R.J."/>
            <person name="Becker J.A."/>
        </authorList>
    </citation>
    <scope>NUCLEOTIDE SEQUENCE</scope>
    <source>
        <strain evidence="5">Bali/ Hybrid-grouper/2016/SVC-18-072</strain>
        <strain evidence="4">Bali/Hybrid-grouper/2016/SVC-18-009</strain>
    </source>
</reference>
<dbReference type="RefSeq" id="NP_612344.1">
    <property type="nucleotide sequence ID" value="NC_003494.1"/>
</dbReference>
<proteinExistence type="predicted"/>
<dbReference type="EMBL" id="KT781098">
    <property type="protein sequence ID" value="AMM04522.1"/>
    <property type="molecule type" value="Genomic_DNA"/>
</dbReference>
<reference evidence="1" key="2">
    <citation type="submission" date="2015-09" db="EMBL/GenBank/DDBJ databases">
        <authorList>
            <person name="Jackson K.R."/>
            <person name="Lunt B.L."/>
            <person name="Fisher J.N.B."/>
            <person name="Gardner A.V."/>
            <person name="Bailey M.E."/>
            <person name="Deus L.M."/>
            <person name="Earl A.S."/>
            <person name="Gibby P.D."/>
            <person name="Hartmann K.A."/>
            <person name="Liu J.E."/>
            <person name="Manci A.M."/>
            <person name="Nielsen D.A."/>
            <person name="Solomon M.B."/>
            <person name="Breakwell D.P."/>
            <person name="Burnett S.H."/>
            <person name="Grose J.H."/>
        </authorList>
    </citation>
    <scope>NUCLEOTIDE SEQUENCE [LARGE SCALE GENOMIC DNA]</scope>
    <source>
        <strain evidence="1">RSIV-Ku</strain>
    </source>
</reference>
<evidence type="ECO:0000313" key="2">
    <source>
        <dbReference type="EMBL" id="QPO16365.1"/>
    </source>
</evidence>
<organism evidence="1 6">
    <name type="scientific">Infectious spleen and kidney necrosis virus</name>
    <name type="common">ISKNV</name>
    <dbReference type="NCBI Taxonomy" id="180170"/>
    <lineage>
        <taxon>Viruses</taxon>
        <taxon>Varidnaviria</taxon>
        <taxon>Bamfordvirae</taxon>
        <taxon>Nucleocytoviricota</taxon>
        <taxon>Megaviricetes</taxon>
        <taxon>Pimascovirales</taxon>
        <taxon>Pimascovirales incertae sedis</taxon>
        <taxon>Iridoviridae</taxon>
        <taxon>Alphairidovirinae</taxon>
        <taxon>Megalocytivirus</taxon>
        <taxon>Megalocytivirus pagrus1</taxon>
    </lineage>
</organism>
<evidence type="ECO:0000313" key="4">
    <source>
        <dbReference type="EMBL" id="QXE50812.1"/>
    </source>
</evidence>
<dbReference type="Proteomes" id="UP000693957">
    <property type="component" value="Segment"/>
</dbReference>
<organismHost>
    <name type="scientific">Synchiropus splendidus</name>
    <name type="common">Mandarinfish</name>
    <name type="synonym">Callionymus splendidus</name>
    <dbReference type="NCBI Taxonomy" id="270530"/>
</organismHost>
<evidence type="ECO:0000313" key="1">
    <source>
        <dbReference type="EMBL" id="AMM04522.1"/>
    </source>
</evidence>
<dbReference type="Proteomes" id="UP000595028">
    <property type="component" value="Segment"/>
</dbReference>
<evidence type="ECO:0000313" key="3">
    <source>
        <dbReference type="EMBL" id="QPO16485.1"/>
    </source>
</evidence>
<dbReference type="EMBL" id="MW464172">
    <property type="protein sequence ID" value="QXE50812.1"/>
    <property type="molecule type" value="Genomic_DNA"/>
</dbReference>
<name>A0A140G0T9_ISKNV</name>
<protein>
    <submittedName>
        <fullName evidence="1">Infectious spleen and kidney necrosis virus ORF122L</fullName>
    </submittedName>
    <submittedName>
        <fullName evidence="4">ORF119</fullName>
    </submittedName>
</protein>
<evidence type="ECO:0000313" key="7">
    <source>
        <dbReference type="Proteomes" id="UP000595028"/>
    </source>
</evidence>
<organismHost>
    <name type="scientific">Siniperca chuatsi</name>
    <name type="common">Mandarin fish</name>
    <dbReference type="NCBI Taxonomy" id="119488"/>
</organismHost>
<reference evidence="7" key="4">
    <citation type="submission" date="2020-11" db="EMBL/GenBank/DDBJ databases">
        <title>Complete Genome Sequences of Infectious Spleen and Kidney Necrosis Virus Isolated from Farmed Albino Rainbow Sharks Epalzeorhynchos frenatus in the United States.</title>
        <authorList>
            <person name="Koda S.A."/>
            <person name="Subramaniam K."/>
            <person name="Pouder D.B."/>
            <person name="Yanong R.P."/>
            <person name="Frasca S.Jr."/>
            <person name="Popov V.L."/>
            <person name="Waltzek T.B."/>
        </authorList>
    </citation>
    <scope>NUCLEOTIDE SEQUENCE [LARGE SCALE GENOMIC DNA]</scope>
</reference>
<reference evidence="6" key="1">
    <citation type="submission" date="2015-09" db="EMBL/GenBank/DDBJ databases">
        <authorList>
            <person name="Wen C.-M."/>
            <person name="Hong J.-R."/>
        </authorList>
    </citation>
    <scope>NUCLEOTIDE SEQUENCE [LARGE SCALE GENOMIC DNA]</scope>
</reference>
<gene>
    <name evidence="4" type="primary">119</name>
    <name evidence="2" type="synonym">ORF117</name>
</gene>
<sequence length="216" mass="24933">MSDYVKLYTTKILCHVDALQCNLCDALYIGSKGANMLRHLRTVHKDKYTQVVQANGRDEELIMSHMTTCRVIVSNSTRCNICDIVLHSQCVSNLSRHLRIKHPETCDPVWISPTPVTTSGVSRRSRRPHMALVQLLRTMHWPVDVVEAPAFVQFVTAVAPKYVLPSKEVRTYKCNTPRVLYFWRLHYCVYFPQELVRYFITMDSVQDAPLDLSCKM</sequence>
<dbReference type="Proteomes" id="UP000594914">
    <property type="component" value="Genome"/>
</dbReference>
<dbReference type="EMBL" id="MW557381">
    <property type="protein sequence ID" value="QXE50934.1"/>
    <property type="molecule type" value="Genomic_DNA"/>
</dbReference>
<dbReference type="EMBL" id="MW273353">
    <property type="protein sequence ID" value="QPO16365.1"/>
    <property type="molecule type" value="Genomic_DNA"/>
</dbReference>
<reference evidence="2" key="3">
    <citation type="submission" date="2020-11" db="EMBL/GenBank/DDBJ databases">
        <title>Complete Genome Sequences of Infectious Spleen and Kidney Necrosis Virus Isolated from Farmed Albino Rainbow Sharks Epalzeorhynchos frenatus in the United States.</title>
        <authorList>
            <person name="Koda S.A."/>
            <person name="Subramaniam K."/>
            <person name="Pouder D.B."/>
            <person name="Yanong R.P."/>
            <person name="Frasca S. Jr"/>
            <person name="Popov V.L."/>
            <person name="Waltzek T.B."/>
        </authorList>
    </citation>
    <scope>NUCLEOTIDE SEQUENCE</scope>
    <source>
        <strain evidence="2">EFIV-2018</strain>
        <strain evidence="3">EFIV-2019</strain>
    </source>
</reference>
<dbReference type="Proteomes" id="UP000693973">
    <property type="component" value="Segment"/>
</dbReference>
<evidence type="ECO:0000313" key="5">
    <source>
        <dbReference type="EMBL" id="QXE50934.1"/>
    </source>
</evidence>
<dbReference type="KEGG" id="vg:935316"/>
<dbReference type="Proteomes" id="UP000152407">
    <property type="component" value="Segment"/>
</dbReference>